<feature type="non-terminal residue" evidence="7">
    <location>
        <position position="1"/>
    </location>
</feature>
<dbReference type="Gene3D" id="3.40.140.10">
    <property type="entry name" value="Cytidine Deaminase, domain 2"/>
    <property type="match status" value="1"/>
</dbReference>
<dbReference type="InterPro" id="IPR015517">
    <property type="entry name" value="dCMP_deaminase-rel"/>
</dbReference>
<dbReference type="PANTHER" id="PTHR11086:SF18">
    <property type="entry name" value="DEOXYCYTIDYLATE DEAMINASE"/>
    <property type="match status" value="1"/>
</dbReference>
<dbReference type="PROSITE" id="PS00903">
    <property type="entry name" value="CYT_DCMP_DEAMINASES_1"/>
    <property type="match status" value="1"/>
</dbReference>
<dbReference type="AlphaFoldDB" id="A0A0F8XLP0"/>
<dbReference type="InterPro" id="IPR016192">
    <property type="entry name" value="APOBEC/CMP_deaminase_Zn-bd"/>
</dbReference>
<evidence type="ECO:0000256" key="3">
    <source>
        <dbReference type="ARBA" id="ARBA00022723"/>
    </source>
</evidence>
<dbReference type="InterPro" id="IPR027417">
    <property type="entry name" value="P-loop_NTPase"/>
</dbReference>
<evidence type="ECO:0000256" key="5">
    <source>
        <dbReference type="ARBA" id="ARBA00022833"/>
    </source>
</evidence>
<sequence length="379" mass="43094">IIGLTGSFGSGCTYVAKKVFEKRGYKYISLSDALRSSYRRAGKGNPNTASRRALQNFGDQTRKKYGGERFAKTVLKTIQKPDGQKKWVVDSIRNPKEVEVFRNSFRSFFLFGIYADRETRWKRVKDKYNNKMERFEKDDDNDAGKASMEHGQRVQDCFADADVVFSNDKHIDAIDNDVYKGLDGRMGQYIDLVSYPLTRQQPSTSETLMTMAYAVSQKSSCLKRKVGTVIVDSFDNVISSGYNEVPMGLRACSLKYQKCHRDHFCDDFFGSLKDSVPAVKGKEKLLRKEFREKFRILDLCRALHAEENAILNLARNGRSIPLDECTLYTTTYPCRLCANKIGTLGIKEVVYLEPYPDPEAIIILASANVGNRFFEGVTF</sequence>
<dbReference type="InterPro" id="IPR035105">
    <property type="entry name" value="Deoxycytidylate_deaminase_dom"/>
</dbReference>
<gene>
    <name evidence="7" type="ORF">LCGC14_2929930</name>
</gene>
<dbReference type="GO" id="GO:0005737">
    <property type="term" value="C:cytoplasm"/>
    <property type="evidence" value="ECO:0007669"/>
    <property type="project" value="TreeGrafter"/>
</dbReference>
<comment type="cofactor">
    <cofactor evidence="1">
        <name>Zn(2+)</name>
        <dbReference type="ChEBI" id="CHEBI:29105"/>
    </cofactor>
</comment>
<proteinExistence type="inferred from homology"/>
<dbReference type="PANTHER" id="PTHR11086">
    <property type="entry name" value="DEOXYCYTIDYLATE DEAMINASE-RELATED"/>
    <property type="match status" value="1"/>
</dbReference>
<evidence type="ECO:0000313" key="7">
    <source>
        <dbReference type="EMBL" id="KKK69848.1"/>
    </source>
</evidence>
<reference evidence="7" key="1">
    <citation type="journal article" date="2015" name="Nature">
        <title>Complex archaea that bridge the gap between prokaryotes and eukaryotes.</title>
        <authorList>
            <person name="Spang A."/>
            <person name="Saw J.H."/>
            <person name="Jorgensen S.L."/>
            <person name="Zaremba-Niedzwiedzka K."/>
            <person name="Martijn J."/>
            <person name="Lind A.E."/>
            <person name="van Eijk R."/>
            <person name="Schleper C."/>
            <person name="Guy L."/>
            <person name="Ettema T.J."/>
        </authorList>
    </citation>
    <scope>NUCLEOTIDE SEQUENCE</scope>
</reference>
<dbReference type="InterPro" id="IPR016193">
    <property type="entry name" value="Cytidine_deaminase-like"/>
</dbReference>
<dbReference type="EMBL" id="LAZR01058458">
    <property type="protein sequence ID" value="KKK69848.1"/>
    <property type="molecule type" value="Genomic_DNA"/>
</dbReference>
<dbReference type="PROSITE" id="PS51747">
    <property type="entry name" value="CYT_DCMP_DEAMINASES_2"/>
    <property type="match status" value="1"/>
</dbReference>
<comment type="similarity">
    <text evidence="2">Belongs to the cytidine and deoxycytidylate deaminase family.</text>
</comment>
<keyword evidence="3" id="KW-0479">Metal-binding</keyword>
<comment type="caution">
    <text evidence="7">The sequence shown here is derived from an EMBL/GenBank/DDBJ whole genome shotgun (WGS) entry which is preliminary data.</text>
</comment>
<feature type="domain" description="CMP/dCMP-type deaminase" evidence="6">
    <location>
        <begin position="203"/>
        <end position="364"/>
    </location>
</feature>
<organism evidence="7">
    <name type="scientific">marine sediment metagenome</name>
    <dbReference type="NCBI Taxonomy" id="412755"/>
    <lineage>
        <taxon>unclassified sequences</taxon>
        <taxon>metagenomes</taxon>
        <taxon>ecological metagenomes</taxon>
    </lineage>
</organism>
<feature type="non-terminal residue" evidence="7">
    <location>
        <position position="379"/>
    </location>
</feature>
<evidence type="ECO:0000256" key="2">
    <source>
        <dbReference type="ARBA" id="ARBA00006576"/>
    </source>
</evidence>
<evidence type="ECO:0000256" key="1">
    <source>
        <dbReference type="ARBA" id="ARBA00001947"/>
    </source>
</evidence>
<name>A0A0F8XLP0_9ZZZZ</name>
<dbReference type="SUPFAM" id="SSF53927">
    <property type="entry name" value="Cytidine deaminase-like"/>
    <property type="match status" value="1"/>
</dbReference>
<keyword evidence="4" id="KW-0378">Hydrolase</keyword>
<accession>A0A0F8XLP0</accession>
<dbReference type="SUPFAM" id="SSF52540">
    <property type="entry name" value="P-loop containing nucleoside triphosphate hydrolases"/>
    <property type="match status" value="1"/>
</dbReference>
<dbReference type="InterPro" id="IPR002125">
    <property type="entry name" value="CMP_dCMP_dom"/>
</dbReference>
<dbReference type="Pfam" id="PF00383">
    <property type="entry name" value="dCMP_cyt_deam_1"/>
    <property type="match status" value="1"/>
</dbReference>
<dbReference type="GO" id="GO:0004132">
    <property type="term" value="F:dCMP deaminase activity"/>
    <property type="evidence" value="ECO:0007669"/>
    <property type="project" value="TreeGrafter"/>
</dbReference>
<dbReference type="CDD" id="cd01286">
    <property type="entry name" value="deoxycytidylate_deaminase"/>
    <property type="match status" value="1"/>
</dbReference>
<evidence type="ECO:0000259" key="6">
    <source>
        <dbReference type="PROSITE" id="PS51747"/>
    </source>
</evidence>
<keyword evidence="5" id="KW-0862">Zinc</keyword>
<dbReference type="Gene3D" id="3.40.50.300">
    <property type="entry name" value="P-loop containing nucleotide triphosphate hydrolases"/>
    <property type="match status" value="1"/>
</dbReference>
<protein>
    <recommendedName>
        <fullName evidence="6">CMP/dCMP-type deaminase domain-containing protein</fullName>
    </recommendedName>
</protein>
<dbReference type="GO" id="GO:0008270">
    <property type="term" value="F:zinc ion binding"/>
    <property type="evidence" value="ECO:0007669"/>
    <property type="project" value="InterPro"/>
</dbReference>
<evidence type="ECO:0000256" key="4">
    <source>
        <dbReference type="ARBA" id="ARBA00022801"/>
    </source>
</evidence>